<comment type="caution">
    <text evidence="4">The sequence shown here is derived from an EMBL/GenBank/DDBJ whole genome shotgun (WGS) entry which is preliminary data.</text>
</comment>
<feature type="transmembrane region" description="Helical" evidence="2">
    <location>
        <begin position="226"/>
        <end position="250"/>
    </location>
</feature>
<organism evidence="4 5">
    <name type="scientific">Marasmiellus scandens</name>
    <dbReference type="NCBI Taxonomy" id="2682957"/>
    <lineage>
        <taxon>Eukaryota</taxon>
        <taxon>Fungi</taxon>
        <taxon>Dikarya</taxon>
        <taxon>Basidiomycota</taxon>
        <taxon>Agaricomycotina</taxon>
        <taxon>Agaricomycetes</taxon>
        <taxon>Agaricomycetidae</taxon>
        <taxon>Agaricales</taxon>
        <taxon>Marasmiineae</taxon>
        <taxon>Omphalotaceae</taxon>
        <taxon>Marasmiellus</taxon>
    </lineage>
</organism>
<evidence type="ECO:0000313" key="4">
    <source>
        <dbReference type="EMBL" id="KAK7457019.1"/>
    </source>
</evidence>
<keyword evidence="2" id="KW-0812">Transmembrane</keyword>
<evidence type="ECO:0000256" key="1">
    <source>
        <dbReference type="SAM" id="MobiDB-lite"/>
    </source>
</evidence>
<feature type="compositionally biased region" description="Polar residues" evidence="1">
    <location>
        <begin position="309"/>
        <end position="319"/>
    </location>
</feature>
<dbReference type="EMBL" id="JBANRG010000020">
    <property type="protein sequence ID" value="KAK7457019.1"/>
    <property type="molecule type" value="Genomic_DNA"/>
</dbReference>
<feature type="signal peptide" evidence="3">
    <location>
        <begin position="1"/>
        <end position="22"/>
    </location>
</feature>
<dbReference type="Gene3D" id="2.60.120.260">
    <property type="entry name" value="Galactose-binding domain-like"/>
    <property type="match status" value="1"/>
</dbReference>
<feature type="region of interest" description="Disordered" evidence="1">
    <location>
        <begin position="198"/>
        <end position="222"/>
    </location>
</feature>
<keyword evidence="5" id="KW-1185">Reference proteome</keyword>
<keyword evidence="2" id="KW-1133">Transmembrane helix</keyword>
<gene>
    <name evidence="4" type="ORF">VKT23_010322</name>
</gene>
<evidence type="ECO:0000256" key="2">
    <source>
        <dbReference type="SAM" id="Phobius"/>
    </source>
</evidence>
<name>A0ABR1JBA8_9AGAR</name>
<keyword evidence="2" id="KW-0472">Membrane</keyword>
<keyword evidence="3" id="KW-0732">Signal</keyword>
<sequence length="325" mass="35587">MVNFQAWTWLIIVFSVSFTARAVLVNRTIDDTYGDGNGNFVRYLPEGVWNVGGQCEKCSAKPDPDQLFSKSWHDGDFVSFPGRNNFTNQVLSASVTFNGSAVYVYCVLARNASSPPLNGNSDMSFYIDDVLVGTLVKYADSSDPYEYQVPVYVNESLPPGSHNFTLVNGHVNGTESLVLLDRIVYSFDDGVQVNNLTAPSSSISAPSDSQTTETSSSESGPSPHKILAVAIVLPIIFVLLLAGFGIFWFLRRRAMTKRSRRRLTSGTLDLHQQPVSGQTGSQNQDVFIRPFLVNIPTVATDSERRVHSSTENTGSQTSEKAAYSA</sequence>
<proteinExistence type="predicted"/>
<dbReference type="CDD" id="cd12087">
    <property type="entry name" value="TM_EGFR-like"/>
    <property type="match status" value="1"/>
</dbReference>
<reference evidence="4 5" key="1">
    <citation type="submission" date="2024-01" db="EMBL/GenBank/DDBJ databases">
        <title>A draft genome for the cacao thread blight pathogen Marasmiellus scandens.</title>
        <authorList>
            <person name="Baruah I.K."/>
            <person name="Leung J."/>
            <person name="Bukari Y."/>
            <person name="Amoako-Attah I."/>
            <person name="Meinhardt L.W."/>
            <person name="Bailey B.A."/>
            <person name="Cohen S.P."/>
        </authorList>
    </citation>
    <scope>NUCLEOTIDE SEQUENCE [LARGE SCALE GENOMIC DNA]</scope>
    <source>
        <strain evidence="4 5">GH-19</strain>
    </source>
</reference>
<protein>
    <submittedName>
        <fullName evidence="4">Uncharacterized protein</fullName>
    </submittedName>
</protein>
<feature type="chain" id="PRO_5047443240" evidence="3">
    <location>
        <begin position="23"/>
        <end position="325"/>
    </location>
</feature>
<dbReference type="Proteomes" id="UP001498398">
    <property type="component" value="Unassembled WGS sequence"/>
</dbReference>
<evidence type="ECO:0000313" key="5">
    <source>
        <dbReference type="Proteomes" id="UP001498398"/>
    </source>
</evidence>
<accession>A0ABR1JBA8</accession>
<feature type="region of interest" description="Disordered" evidence="1">
    <location>
        <begin position="302"/>
        <end position="325"/>
    </location>
</feature>
<evidence type="ECO:0000256" key="3">
    <source>
        <dbReference type="SAM" id="SignalP"/>
    </source>
</evidence>